<protein>
    <submittedName>
        <fullName evidence="1">Uncharacterized conserved protein YeaO, DUF488 family</fullName>
    </submittedName>
</protein>
<dbReference type="AlphaFoldDB" id="A0A1I4QWG4"/>
<proteinExistence type="predicted"/>
<dbReference type="PANTHER" id="PTHR36849:SF1">
    <property type="entry name" value="CYTOPLASMIC PROTEIN"/>
    <property type="match status" value="1"/>
</dbReference>
<organism evidence="1 2">
    <name type="scientific">Gracilibacillus orientalis</name>
    <dbReference type="NCBI Taxonomy" id="334253"/>
    <lineage>
        <taxon>Bacteria</taxon>
        <taxon>Bacillati</taxon>
        <taxon>Bacillota</taxon>
        <taxon>Bacilli</taxon>
        <taxon>Bacillales</taxon>
        <taxon>Bacillaceae</taxon>
        <taxon>Gracilibacillus</taxon>
    </lineage>
</organism>
<keyword evidence="2" id="KW-1185">Reference proteome</keyword>
<sequence length="121" mass="14635">MGVFSIHLKRVYDEVREEDGFRILVDRVWPRGVSKDRAQVDVWLKEIGPSPKLRKWFHHDPAKFEQFKQLYLKELKQEPEKREALDQLCTYYEEYEHNITLVYAAKEQQYNHVVILTELIT</sequence>
<dbReference type="PANTHER" id="PTHR36849">
    <property type="entry name" value="CYTOPLASMIC PROTEIN-RELATED"/>
    <property type="match status" value="1"/>
</dbReference>
<dbReference type="STRING" id="334253.SAMN04487943_11850"/>
<accession>A0A1I4QWG4</accession>
<dbReference type="InterPro" id="IPR052552">
    <property type="entry name" value="YeaO-like"/>
</dbReference>
<dbReference type="EMBL" id="FOTR01000018">
    <property type="protein sequence ID" value="SFM44135.1"/>
    <property type="molecule type" value="Genomic_DNA"/>
</dbReference>
<name>A0A1I4QWG4_9BACI</name>
<dbReference type="Pfam" id="PF22752">
    <property type="entry name" value="DUF488-N3i"/>
    <property type="match status" value="1"/>
</dbReference>
<reference evidence="2" key="1">
    <citation type="submission" date="2016-10" db="EMBL/GenBank/DDBJ databases">
        <authorList>
            <person name="Varghese N."/>
            <person name="Submissions S."/>
        </authorList>
    </citation>
    <scope>NUCLEOTIDE SEQUENCE [LARGE SCALE GENOMIC DNA]</scope>
    <source>
        <strain evidence="2">CGMCC 1.4250</strain>
    </source>
</reference>
<gene>
    <name evidence="1" type="ORF">SAMN04487943_11850</name>
</gene>
<dbReference type="Proteomes" id="UP000198565">
    <property type="component" value="Unassembled WGS sequence"/>
</dbReference>
<evidence type="ECO:0000313" key="1">
    <source>
        <dbReference type="EMBL" id="SFM44135.1"/>
    </source>
</evidence>
<evidence type="ECO:0000313" key="2">
    <source>
        <dbReference type="Proteomes" id="UP000198565"/>
    </source>
</evidence>